<dbReference type="OrthoDB" id="10657at2157"/>
<dbReference type="InterPro" id="IPR050903">
    <property type="entry name" value="Bact_Chemotaxis_MeTrfase"/>
</dbReference>
<evidence type="ECO:0000256" key="5">
    <source>
        <dbReference type="ARBA" id="ARBA00022691"/>
    </source>
</evidence>
<evidence type="ECO:0000256" key="1">
    <source>
        <dbReference type="ARBA" id="ARBA00001541"/>
    </source>
</evidence>
<comment type="caution">
    <text evidence="7">The sequence shown here is derived from an EMBL/GenBank/DDBJ whole genome shotgun (WGS) entry which is preliminary data.</text>
</comment>
<dbReference type="Pfam" id="PF03705">
    <property type="entry name" value="CheR_N"/>
    <property type="match status" value="1"/>
</dbReference>
<evidence type="ECO:0000256" key="3">
    <source>
        <dbReference type="ARBA" id="ARBA00022603"/>
    </source>
</evidence>
<dbReference type="InterPro" id="IPR022641">
    <property type="entry name" value="CheR_N"/>
</dbReference>
<reference evidence="7 8" key="1">
    <citation type="submission" date="2015-10" db="EMBL/GenBank/DDBJ databases">
        <title>Draft genome sequence of Thermococcus celericrescens strain DSM 17994.</title>
        <authorList>
            <person name="Hong S.-J."/>
            <person name="Park C.-E."/>
            <person name="Shin J.-H."/>
        </authorList>
    </citation>
    <scope>NUCLEOTIDE SEQUENCE [LARGE SCALE GENOMIC DNA]</scope>
    <source>
        <strain evidence="7 8">DSM 17994</strain>
    </source>
</reference>
<evidence type="ECO:0000313" key="7">
    <source>
        <dbReference type="EMBL" id="KUH32103.1"/>
    </source>
</evidence>
<dbReference type="SUPFAM" id="SSF53335">
    <property type="entry name" value="S-adenosyl-L-methionine-dependent methyltransferases"/>
    <property type="match status" value="1"/>
</dbReference>
<keyword evidence="4" id="KW-0808">Transferase</keyword>
<gene>
    <name evidence="7" type="ORF">APY94_11005</name>
</gene>
<sequence length="287" mass="33502">MMDVKDPGYIRIKRELFRHLKVSSDAYKDTYLVRRIRARMRKLGIASYTEYYRLIKANRSELDELLLTVAINVTEFFRDPVVWKTLEKKILPELVEYKREIHSSSLKIWSAACSTGQEPYSIAMTLYETLGENLDGFRVSILATDIDREALSVAMKGEYPVDVIEKQIPKSMIPKYFTRVSDERYRVSPKIKRLVKFRQFNLFSTTYPKGFDIIFIRNVLIYIKRDAQEEIFAKLYDSLEDHGYLVLGKTETILGNAAKMFRLHDLVARIYRKNLEVKKHGKGFGGG</sequence>
<dbReference type="InterPro" id="IPR029063">
    <property type="entry name" value="SAM-dependent_MTases_sf"/>
</dbReference>
<proteinExistence type="predicted"/>
<dbReference type="PANTHER" id="PTHR24422">
    <property type="entry name" value="CHEMOTAXIS PROTEIN METHYLTRANSFERASE"/>
    <property type="match status" value="1"/>
</dbReference>
<dbReference type="SMART" id="SM00138">
    <property type="entry name" value="MeTrc"/>
    <property type="match status" value="1"/>
</dbReference>
<dbReference type="InterPro" id="IPR036804">
    <property type="entry name" value="CheR_N_sf"/>
</dbReference>
<dbReference type="Pfam" id="PF01739">
    <property type="entry name" value="CheR"/>
    <property type="match status" value="1"/>
</dbReference>
<protein>
    <recommendedName>
        <fullName evidence="2">protein-glutamate O-methyltransferase</fullName>
        <ecNumber evidence="2">2.1.1.80</ecNumber>
    </recommendedName>
</protein>
<dbReference type="InterPro" id="IPR022642">
    <property type="entry name" value="CheR_C"/>
</dbReference>
<dbReference type="SUPFAM" id="SSF47757">
    <property type="entry name" value="Chemotaxis receptor methyltransferase CheR, N-terminal domain"/>
    <property type="match status" value="1"/>
</dbReference>
<dbReference type="AlphaFoldDB" id="A0A117IST1"/>
<dbReference type="Gene3D" id="1.10.155.10">
    <property type="entry name" value="Chemotaxis receptor methyltransferase CheR, N-terminal domain"/>
    <property type="match status" value="1"/>
</dbReference>
<feature type="domain" description="CheR-type methyltransferase" evidence="6">
    <location>
        <begin position="1"/>
        <end position="274"/>
    </location>
</feature>
<dbReference type="RefSeq" id="WP_058939675.1">
    <property type="nucleotide sequence ID" value="NZ_LLYW01000040.1"/>
</dbReference>
<dbReference type="EMBL" id="LLYW01000040">
    <property type="protein sequence ID" value="KUH32103.1"/>
    <property type="molecule type" value="Genomic_DNA"/>
</dbReference>
<dbReference type="Proteomes" id="UP000053462">
    <property type="component" value="Unassembled WGS sequence"/>
</dbReference>
<dbReference type="STRING" id="227598.APY94_11005"/>
<dbReference type="GO" id="GO:0008983">
    <property type="term" value="F:protein-glutamate O-methyltransferase activity"/>
    <property type="evidence" value="ECO:0007669"/>
    <property type="project" value="UniProtKB-EC"/>
</dbReference>
<dbReference type="PRINTS" id="PR00996">
    <property type="entry name" value="CHERMTFRASE"/>
</dbReference>
<dbReference type="Gene3D" id="3.40.50.150">
    <property type="entry name" value="Vaccinia Virus protein VP39"/>
    <property type="match status" value="1"/>
</dbReference>
<evidence type="ECO:0000256" key="2">
    <source>
        <dbReference type="ARBA" id="ARBA00012534"/>
    </source>
</evidence>
<dbReference type="PROSITE" id="PS50123">
    <property type="entry name" value="CHER"/>
    <property type="match status" value="1"/>
</dbReference>
<evidence type="ECO:0000313" key="8">
    <source>
        <dbReference type="Proteomes" id="UP000053462"/>
    </source>
</evidence>
<name>A0A117IST1_9EURY</name>
<dbReference type="GO" id="GO:0032259">
    <property type="term" value="P:methylation"/>
    <property type="evidence" value="ECO:0007669"/>
    <property type="project" value="UniProtKB-KW"/>
</dbReference>
<dbReference type="PANTHER" id="PTHR24422:SF10">
    <property type="entry name" value="CHEMOTAXIS PROTEIN METHYLTRANSFERASE 2"/>
    <property type="match status" value="1"/>
</dbReference>
<dbReference type="EC" id="2.1.1.80" evidence="2"/>
<dbReference type="InterPro" id="IPR000780">
    <property type="entry name" value="CheR_MeTrfase"/>
</dbReference>
<keyword evidence="5" id="KW-0949">S-adenosyl-L-methionine</keyword>
<keyword evidence="3" id="KW-0489">Methyltransferase</keyword>
<evidence type="ECO:0000259" key="6">
    <source>
        <dbReference type="PROSITE" id="PS50123"/>
    </source>
</evidence>
<comment type="catalytic activity">
    <reaction evidence="1">
        <text>L-glutamyl-[protein] + S-adenosyl-L-methionine = [protein]-L-glutamate 5-O-methyl ester + S-adenosyl-L-homocysteine</text>
        <dbReference type="Rhea" id="RHEA:24452"/>
        <dbReference type="Rhea" id="RHEA-COMP:10208"/>
        <dbReference type="Rhea" id="RHEA-COMP:10311"/>
        <dbReference type="ChEBI" id="CHEBI:29973"/>
        <dbReference type="ChEBI" id="CHEBI:57856"/>
        <dbReference type="ChEBI" id="CHEBI:59789"/>
        <dbReference type="ChEBI" id="CHEBI:82795"/>
        <dbReference type="EC" id="2.1.1.80"/>
    </reaction>
</comment>
<accession>A0A117IST1</accession>
<evidence type="ECO:0000256" key="4">
    <source>
        <dbReference type="ARBA" id="ARBA00022679"/>
    </source>
</evidence>
<keyword evidence="8" id="KW-1185">Reference proteome</keyword>
<organism evidence="7 8">
    <name type="scientific">Thermococcus celericrescens</name>
    <dbReference type="NCBI Taxonomy" id="227598"/>
    <lineage>
        <taxon>Archaea</taxon>
        <taxon>Methanobacteriati</taxon>
        <taxon>Methanobacteriota</taxon>
        <taxon>Thermococci</taxon>
        <taxon>Thermococcales</taxon>
        <taxon>Thermococcaceae</taxon>
        <taxon>Thermococcus</taxon>
    </lineage>
</organism>